<dbReference type="EMBL" id="JXTB01000054">
    <property type="protein sequence ID" value="PON69799.1"/>
    <property type="molecule type" value="Genomic_DNA"/>
</dbReference>
<keyword evidence="3" id="KW-1185">Reference proteome</keyword>
<dbReference type="InterPro" id="IPR017451">
    <property type="entry name" value="F-box-assoc_interact_dom"/>
</dbReference>
<protein>
    <submittedName>
        <fullName evidence="2">F-box domain containing protein</fullName>
    </submittedName>
</protein>
<dbReference type="InterPro" id="IPR001810">
    <property type="entry name" value="F-box_dom"/>
</dbReference>
<reference evidence="3" key="1">
    <citation type="submission" date="2016-06" db="EMBL/GenBank/DDBJ databases">
        <title>Parallel loss of symbiosis genes in relatives of nitrogen-fixing non-legume Parasponia.</title>
        <authorList>
            <person name="Van Velzen R."/>
            <person name="Holmer R."/>
            <person name="Bu F."/>
            <person name="Rutten L."/>
            <person name="Van Zeijl A."/>
            <person name="Liu W."/>
            <person name="Santuari L."/>
            <person name="Cao Q."/>
            <person name="Sharma T."/>
            <person name="Shen D."/>
            <person name="Roswanjaya Y."/>
            <person name="Wardhani T."/>
            <person name="Kalhor M.S."/>
            <person name="Jansen J."/>
            <person name="Van den Hoogen J."/>
            <person name="Gungor B."/>
            <person name="Hartog M."/>
            <person name="Hontelez J."/>
            <person name="Verver J."/>
            <person name="Yang W.-C."/>
            <person name="Schijlen E."/>
            <person name="Repin R."/>
            <person name="Schilthuizen M."/>
            <person name="Schranz E."/>
            <person name="Heidstra R."/>
            <person name="Miyata K."/>
            <person name="Fedorova E."/>
            <person name="Kohlen W."/>
            <person name="Bisseling T."/>
            <person name="Smit S."/>
            <person name="Geurts R."/>
        </authorList>
    </citation>
    <scope>NUCLEOTIDE SEQUENCE [LARGE SCALE GENOMIC DNA]</scope>
    <source>
        <strain evidence="3">cv. WU1-14</strain>
    </source>
</reference>
<dbReference type="InterPro" id="IPR036047">
    <property type="entry name" value="F-box-like_dom_sf"/>
</dbReference>
<dbReference type="Pfam" id="PF07734">
    <property type="entry name" value="FBA_1"/>
    <property type="match status" value="1"/>
</dbReference>
<dbReference type="AlphaFoldDB" id="A0A2P5D925"/>
<evidence type="ECO:0000259" key="1">
    <source>
        <dbReference type="PROSITE" id="PS50181"/>
    </source>
</evidence>
<dbReference type="OrthoDB" id="1644187at2759"/>
<feature type="domain" description="F-box" evidence="1">
    <location>
        <begin position="4"/>
        <end position="53"/>
    </location>
</feature>
<dbReference type="PANTHER" id="PTHR31672">
    <property type="entry name" value="BNACNNG10540D PROTEIN"/>
    <property type="match status" value="1"/>
</dbReference>
<dbReference type="STRING" id="3476.A0A2P5D925"/>
<evidence type="ECO:0000313" key="3">
    <source>
        <dbReference type="Proteomes" id="UP000237105"/>
    </source>
</evidence>
<proteinExistence type="predicted"/>
<dbReference type="PANTHER" id="PTHR31672:SF13">
    <property type="entry name" value="F-BOX PROTEIN CPR30-LIKE"/>
    <property type="match status" value="1"/>
</dbReference>
<accession>A0A2P5D925</accession>
<dbReference type="SUPFAM" id="SSF81383">
    <property type="entry name" value="F-box domain"/>
    <property type="match status" value="1"/>
</dbReference>
<evidence type="ECO:0000313" key="2">
    <source>
        <dbReference type="EMBL" id="PON69799.1"/>
    </source>
</evidence>
<dbReference type="InterPro" id="IPR050796">
    <property type="entry name" value="SCF_F-box_component"/>
</dbReference>
<comment type="caution">
    <text evidence="2">The sequence shown here is derived from an EMBL/GenBank/DDBJ whole genome shotgun (WGS) entry which is preliminary data.</text>
</comment>
<dbReference type="Gene3D" id="1.20.1280.50">
    <property type="match status" value="1"/>
</dbReference>
<dbReference type="CDD" id="cd22157">
    <property type="entry name" value="F-box_AtFBW1-like"/>
    <property type="match status" value="1"/>
</dbReference>
<organism evidence="2 3">
    <name type="scientific">Parasponia andersonii</name>
    <name type="common">Sponia andersonii</name>
    <dbReference type="NCBI Taxonomy" id="3476"/>
    <lineage>
        <taxon>Eukaryota</taxon>
        <taxon>Viridiplantae</taxon>
        <taxon>Streptophyta</taxon>
        <taxon>Embryophyta</taxon>
        <taxon>Tracheophyta</taxon>
        <taxon>Spermatophyta</taxon>
        <taxon>Magnoliopsida</taxon>
        <taxon>eudicotyledons</taxon>
        <taxon>Gunneridae</taxon>
        <taxon>Pentapetalae</taxon>
        <taxon>rosids</taxon>
        <taxon>fabids</taxon>
        <taxon>Rosales</taxon>
        <taxon>Cannabaceae</taxon>
        <taxon>Parasponia</taxon>
    </lineage>
</organism>
<dbReference type="NCBIfam" id="TIGR01640">
    <property type="entry name" value="F_box_assoc_1"/>
    <property type="match status" value="1"/>
</dbReference>
<dbReference type="Pfam" id="PF00646">
    <property type="entry name" value="F-box"/>
    <property type="match status" value="1"/>
</dbReference>
<name>A0A2P5D925_PARAD</name>
<sequence length="264" mass="30807">MESSMILCSLPEEVVVEIMSRLPVESLMRFKCVNKSWYSLINSLIKDPKFMTKHLHNMNNVFLVLKSHRLYFGSFRRRNWAVLTILNVDDDDDNDSPICVTTSGIGVPRFLGKKDMSNAEAYHCNGLICFVNTSETIMLCNPVLDEHVFLPQSDYVSKYECTRLGLGFGYDSRANDYKVIRILRIYMTSEVIEERAEVYSLSTNLWRETELPLHYCMLRRLCGEVYCKGAYYWATWALENVILCFDMSDEKFHCIPLPEDMYLR</sequence>
<dbReference type="InterPro" id="IPR006527">
    <property type="entry name" value="F-box-assoc_dom_typ1"/>
</dbReference>
<dbReference type="PROSITE" id="PS50181">
    <property type="entry name" value="FBOX"/>
    <property type="match status" value="1"/>
</dbReference>
<dbReference type="Proteomes" id="UP000237105">
    <property type="component" value="Unassembled WGS sequence"/>
</dbReference>
<gene>
    <name evidence="2" type="ORF">PanWU01x14_085830</name>
</gene>
<dbReference type="SMART" id="SM00256">
    <property type="entry name" value="FBOX"/>
    <property type="match status" value="1"/>
</dbReference>